<organism evidence="2 3">
    <name type="scientific">Tumebacillus flagellatus</name>
    <dbReference type="NCBI Taxonomy" id="1157490"/>
    <lineage>
        <taxon>Bacteria</taxon>
        <taxon>Bacillati</taxon>
        <taxon>Bacillota</taxon>
        <taxon>Bacilli</taxon>
        <taxon>Bacillales</taxon>
        <taxon>Alicyclobacillaceae</taxon>
        <taxon>Tumebacillus</taxon>
    </lineage>
</organism>
<dbReference type="RefSeq" id="WP_038086264.1">
    <property type="nucleotide sequence ID" value="NZ_JMIR01000008.1"/>
</dbReference>
<dbReference type="Gene3D" id="3.40.50.880">
    <property type="match status" value="1"/>
</dbReference>
<protein>
    <recommendedName>
        <fullName evidence="1">DJ-1/PfpI domain-containing protein</fullName>
    </recommendedName>
</protein>
<evidence type="ECO:0000313" key="3">
    <source>
        <dbReference type="Proteomes" id="UP000027931"/>
    </source>
</evidence>
<dbReference type="PANTHER" id="PTHR43130">
    <property type="entry name" value="ARAC-FAMILY TRANSCRIPTIONAL REGULATOR"/>
    <property type="match status" value="1"/>
</dbReference>
<dbReference type="EMBL" id="JMIR01000008">
    <property type="protein sequence ID" value="KEO83839.1"/>
    <property type="molecule type" value="Genomic_DNA"/>
</dbReference>
<dbReference type="PANTHER" id="PTHR43130:SF2">
    <property type="entry name" value="DJ-1_PFPI DOMAIN-CONTAINING PROTEIN"/>
    <property type="match status" value="1"/>
</dbReference>
<dbReference type="InterPro" id="IPR029062">
    <property type="entry name" value="Class_I_gatase-like"/>
</dbReference>
<feature type="domain" description="DJ-1/PfpI" evidence="1">
    <location>
        <begin position="1"/>
        <end position="166"/>
    </location>
</feature>
<dbReference type="Proteomes" id="UP000027931">
    <property type="component" value="Unassembled WGS sequence"/>
</dbReference>
<dbReference type="InterPro" id="IPR052158">
    <property type="entry name" value="INH-QAR"/>
</dbReference>
<sequence length="186" mass="20201">MKVVLFAFDRFTDIDVFLPWDLLNRASNYCRGDWQVQIAASKPHITSVSGLTIPVHADLCALETADAVLIASGPGLQTLLQESDELNAVRALNPERQWLSSMCSGALLLASAGHLTGKKATSYYTRAKQLASYDVEFVNEPFVLATPKIATAGGCLAALDLTRWLLSELLSPEIADKVLREVQPNG</sequence>
<dbReference type="STRING" id="1157490.EL26_07940"/>
<reference evidence="2 3" key="1">
    <citation type="journal article" date="2013" name="Int. J. Syst. Evol. Microbiol.">
        <title>Tumebacillus flagellatus sp. nov., an alpha-amylase/pullulanase-producing bacterium isolated from cassava wastewater.</title>
        <authorList>
            <person name="Wang Q."/>
            <person name="Xie N."/>
            <person name="Qin Y."/>
            <person name="Shen N."/>
            <person name="Zhu J."/>
            <person name="Mi H."/>
            <person name="Huang R."/>
        </authorList>
    </citation>
    <scope>NUCLEOTIDE SEQUENCE [LARGE SCALE GENOMIC DNA]</scope>
    <source>
        <strain evidence="2 3">GST4</strain>
    </source>
</reference>
<dbReference type="GO" id="GO:0006355">
    <property type="term" value="P:regulation of DNA-templated transcription"/>
    <property type="evidence" value="ECO:0007669"/>
    <property type="project" value="TreeGrafter"/>
</dbReference>
<proteinExistence type="predicted"/>
<evidence type="ECO:0000259" key="1">
    <source>
        <dbReference type="Pfam" id="PF01965"/>
    </source>
</evidence>
<comment type="caution">
    <text evidence="2">The sequence shown here is derived from an EMBL/GenBank/DDBJ whole genome shotgun (WGS) entry which is preliminary data.</text>
</comment>
<name>A0A074LRU1_9BACL</name>
<accession>A0A074LRU1</accession>
<dbReference type="eggNOG" id="COG0693">
    <property type="taxonomic scope" value="Bacteria"/>
</dbReference>
<evidence type="ECO:0000313" key="2">
    <source>
        <dbReference type="EMBL" id="KEO83839.1"/>
    </source>
</evidence>
<dbReference type="AlphaFoldDB" id="A0A074LRU1"/>
<dbReference type="Pfam" id="PF01965">
    <property type="entry name" value="DJ-1_PfpI"/>
    <property type="match status" value="1"/>
</dbReference>
<dbReference type="SUPFAM" id="SSF52317">
    <property type="entry name" value="Class I glutamine amidotransferase-like"/>
    <property type="match status" value="1"/>
</dbReference>
<dbReference type="OrthoDB" id="9803764at2"/>
<dbReference type="InterPro" id="IPR002818">
    <property type="entry name" value="DJ-1/PfpI"/>
</dbReference>
<keyword evidence="3" id="KW-1185">Reference proteome</keyword>
<gene>
    <name evidence="2" type="ORF">EL26_07940</name>
</gene>